<dbReference type="InterPro" id="IPR036390">
    <property type="entry name" value="WH_DNA-bd_sf"/>
</dbReference>
<dbReference type="NCBIfam" id="TIGR02325">
    <property type="entry name" value="C_P_lyase_phnF"/>
    <property type="match status" value="1"/>
</dbReference>
<dbReference type="InterPro" id="IPR011663">
    <property type="entry name" value="UTRA"/>
</dbReference>
<protein>
    <submittedName>
        <fullName evidence="5">Phosphonate metabolism transcriptional regulator PhnF</fullName>
    </submittedName>
</protein>
<evidence type="ECO:0000313" key="6">
    <source>
        <dbReference type="Proteomes" id="UP000613160"/>
    </source>
</evidence>
<dbReference type="EMBL" id="BMJJ01000005">
    <property type="protein sequence ID" value="GGD21096.1"/>
    <property type="molecule type" value="Genomic_DNA"/>
</dbReference>
<dbReference type="PROSITE" id="PS50949">
    <property type="entry name" value="HTH_GNTR"/>
    <property type="match status" value="1"/>
</dbReference>
<dbReference type="Gene3D" id="3.40.1410.10">
    <property type="entry name" value="Chorismate lyase-like"/>
    <property type="match status" value="1"/>
</dbReference>
<dbReference type="AlphaFoldDB" id="A0A917DAP9"/>
<reference evidence="5" key="2">
    <citation type="submission" date="2020-09" db="EMBL/GenBank/DDBJ databases">
        <authorList>
            <person name="Sun Q."/>
            <person name="Zhou Y."/>
        </authorList>
    </citation>
    <scope>NUCLEOTIDE SEQUENCE</scope>
    <source>
        <strain evidence="5">CGMCC 1.15493</strain>
    </source>
</reference>
<dbReference type="SUPFAM" id="SSF64288">
    <property type="entry name" value="Chorismate lyase-like"/>
    <property type="match status" value="1"/>
</dbReference>
<comment type="caution">
    <text evidence="5">The sequence shown here is derived from an EMBL/GenBank/DDBJ whole genome shotgun (WGS) entry which is preliminary data.</text>
</comment>
<dbReference type="PANTHER" id="PTHR44846:SF1">
    <property type="entry name" value="MANNOSYL-D-GLYCERATE TRANSPORT_METABOLISM SYSTEM REPRESSOR MNGR-RELATED"/>
    <property type="match status" value="1"/>
</dbReference>
<keyword evidence="6" id="KW-1185">Reference proteome</keyword>
<dbReference type="InterPro" id="IPR000524">
    <property type="entry name" value="Tscrpt_reg_HTH_GntR"/>
</dbReference>
<proteinExistence type="predicted"/>
<dbReference type="SMART" id="SM00866">
    <property type="entry name" value="UTRA"/>
    <property type="match status" value="1"/>
</dbReference>
<dbReference type="Proteomes" id="UP000613160">
    <property type="component" value="Unassembled WGS sequence"/>
</dbReference>
<keyword evidence="1" id="KW-0805">Transcription regulation</keyword>
<evidence type="ECO:0000256" key="2">
    <source>
        <dbReference type="ARBA" id="ARBA00023125"/>
    </source>
</evidence>
<dbReference type="RefSeq" id="WP_188851036.1">
    <property type="nucleotide sequence ID" value="NZ_BMJJ01000005.1"/>
</dbReference>
<dbReference type="Pfam" id="PF00392">
    <property type="entry name" value="GntR"/>
    <property type="match status" value="1"/>
</dbReference>
<accession>A0A917DAP9</accession>
<dbReference type="InterPro" id="IPR036388">
    <property type="entry name" value="WH-like_DNA-bd_sf"/>
</dbReference>
<sequence length="240" mass="26180">MIAGDEGIARWRKVADAIRAMIDDSRGAMEQLPVEAALAERFQVNRHTVRRAIAVLQAEGILRAERGRGTFVERRPARIAYPVGARTRFSENITAQSRQPAGRLIASGREPATAPIAAALGLRLGAPLHRLESMNVADGLPMSMATSWFPAERFPGIVAAYAETGSITRALAAEGVDDYRRMETRVSAARVSPADAEHLACPADAVVLVTHSVNLDAEERPIQFSHSRFLADRIEMVFRT</sequence>
<dbReference type="GO" id="GO:0003700">
    <property type="term" value="F:DNA-binding transcription factor activity"/>
    <property type="evidence" value="ECO:0007669"/>
    <property type="project" value="InterPro"/>
</dbReference>
<feature type="domain" description="HTH gntR-type" evidence="4">
    <location>
        <begin position="8"/>
        <end position="75"/>
    </location>
</feature>
<dbReference type="InterPro" id="IPR050679">
    <property type="entry name" value="Bact_HTH_transcr_reg"/>
</dbReference>
<gene>
    <name evidence="5" type="ORF">GCM10011335_25050</name>
</gene>
<evidence type="ECO:0000313" key="5">
    <source>
        <dbReference type="EMBL" id="GGD21096.1"/>
    </source>
</evidence>
<dbReference type="InterPro" id="IPR028978">
    <property type="entry name" value="Chorismate_lyase_/UTRA_dom_sf"/>
</dbReference>
<dbReference type="PRINTS" id="PR00035">
    <property type="entry name" value="HTHGNTR"/>
</dbReference>
<keyword evidence="3" id="KW-0804">Transcription</keyword>
<reference evidence="5" key="1">
    <citation type="journal article" date="2014" name="Int. J. Syst. Evol. Microbiol.">
        <title>Complete genome sequence of Corynebacterium casei LMG S-19264T (=DSM 44701T), isolated from a smear-ripened cheese.</title>
        <authorList>
            <consortium name="US DOE Joint Genome Institute (JGI-PGF)"/>
            <person name="Walter F."/>
            <person name="Albersmeier A."/>
            <person name="Kalinowski J."/>
            <person name="Ruckert C."/>
        </authorList>
    </citation>
    <scope>NUCLEOTIDE SEQUENCE</scope>
    <source>
        <strain evidence="5">CGMCC 1.15493</strain>
    </source>
</reference>
<dbReference type="InterPro" id="IPR012702">
    <property type="entry name" value="CP_lyase_PhnF"/>
</dbReference>
<organism evidence="5 6">
    <name type="scientific">Aureimonas glaciei</name>
    <dbReference type="NCBI Taxonomy" id="1776957"/>
    <lineage>
        <taxon>Bacteria</taxon>
        <taxon>Pseudomonadati</taxon>
        <taxon>Pseudomonadota</taxon>
        <taxon>Alphaproteobacteria</taxon>
        <taxon>Hyphomicrobiales</taxon>
        <taxon>Aurantimonadaceae</taxon>
        <taxon>Aureimonas</taxon>
    </lineage>
</organism>
<dbReference type="GO" id="GO:0003677">
    <property type="term" value="F:DNA binding"/>
    <property type="evidence" value="ECO:0007669"/>
    <property type="project" value="UniProtKB-KW"/>
</dbReference>
<evidence type="ECO:0000256" key="1">
    <source>
        <dbReference type="ARBA" id="ARBA00023015"/>
    </source>
</evidence>
<name>A0A917DAP9_9HYPH</name>
<keyword evidence="2" id="KW-0238">DNA-binding</keyword>
<dbReference type="GO" id="GO:0045892">
    <property type="term" value="P:negative regulation of DNA-templated transcription"/>
    <property type="evidence" value="ECO:0007669"/>
    <property type="project" value="TreeGrafter"/>
</dbReference>
<dbReference type="SUPFAM" id="SSF46785">
    <property type="entry name" value="Winged helix' DNA-binding domain"/>
    <property type="match status" value="1"/>
</dbReference>
<dbReference type="Pfam" id="PF07702">
    <property type="entry name" value="UTRA"/>
    <property type="match status" value="1"/>
</dbReference>
<evidence type="ECO:0000256" key="3">
    <source>
        <dbReference type="ARBA" id="ARBA00023163"/>
    </source>
</evidence>
<dbReference type="CDD" id="cd07377">
    <property type="entry name" value="WHTH_GntR"/>
    <property type="match status" value="1"/>
</dbReference>
<dbReference type="SMART" id="SM00345">
    <property type="entry name" value="HTH_GNTR"/>
    <property type="match status" value="1"/>
</dbReference>
<dbReference type="PANTHER" id="PTHR44846">
    <property type="entry name" value="MANNOSYL-D-GLYCERATE TRANSPORT/METABOLISM SYSTEM REPRESSOR MNGR-RELATED"/>
    <property type="match status" value="1"/>
</dbReference>
<evidence type="ECO:0000259" key="4">
    <source>
        <dbReference type="PROSITE" id="PS50949"/>
    </source>
</evidence>
<dbReference type="Gene3D" id="1.10.10.10">
    <property type="entry name" value="Winged helix-like DNA-binding domain superfamily/Winged helix DNA-binding domain"/>
    <property type="match status" value="1"/>
</dbReference>